<gene>
    <name evidence="8" type="primary">murI</name>
    <name evidence="9" type="ORF">AXF15_11750</name>
</gene>
<feature type="binding site" evidence="8">
    <location>
        <begin position="76"/>
        <end position="77"/>
    </location>
    <ligand>
        <name>substrate</name>
    </ligand>
</feature>
<dbReference type="RefSeq" id="WP_066607756.1">
    <property type="nucleotide sequence ID" value="NZ_CP014230.1"/>
</dbReference>
<evidence type="ECO:0000256" key="2">
    <source>
        <dbReference type="ARBA" id="ARBA00013090"/>
    </source>
</evidence>
<comment type="catalytic activity">
    <reaction evidence="1 8">
        <text>L-glutamate = D-glutamate</text>
        <dbReference type="Rhea" id="RHEA:12813"/>
        <dbReference type="ChEBI" id="CHEBI:29985"/>
        <dbReference type="ChEBI" id="CHEBI:29986"/>
        <dbReference type="EC" id="5.1.1.3"/>
    </reaction>
</comment>
<dbReference type="InterPro" id="IPR004391">
    <property type="entry name" value="Glu_race"/>
</dbReference>
<evidence type="ECO:0000256" key="1">
    <source>
        <dbReference type="ARBA" id="ARBA00001602"/>
    </source>
</evidence>
<evidence type="ECO:0000256" key="5">
    <source>
        <dbReference type="ARBA" id="ARBA00023235"/>
    </source>
</evidence>
<dbReference type="FunFam" id="3.40.50.1860:FF:000002">
    <property type="entry name" value="Glutamate racemase"/>
    <property type="match status" value="1"/>
</dbReference>
<evidence type="ECO:0000256" key="6">
    <source>
        <dbReference type="ARBA" id="ARBA00023316"/>
    </source>
</evidence>
<proteinExistence type="inferred from homology"/>
<dbReference type="PANTHER" id="PTHR21198:SF2">
    <property type="entry name" value="GLUTAMATE RACEMASE"/>
    <property type="match status" value="1"/>
</dbReference>
<dbReference type="Proteomes" id="UP000063964">
    <property type="component" value="Chromosome"/>
</dbReference>
<dbReference type="InterPro" id="IPR015942">
    <property type="entry name" value="Asp/Glu/hydantoin_racemase"/>
</dbReference>
<feature type="binding site" evidence="8">
    <location>
        <begin position="189"/>
        <end position="190"/>
    </location>
    <ligand>
        <name>substrate</name>
    </ligand>
</feature>
<dbReference type="Gene3D" id="3.40.50.1860">
    <property type="match status" value="2"/>
</dbReference>
<comment type="similarity">
    <text evidence="8">Belongs to the aspartate/glutamate racemases family.</text>
</comment>
<evidence type="ECO:0000313" key="9">
    <source>
        <dbReference type="EMBL" id="AMD93705.1"/>
    </source>
</evidence>
<evidence type="ECO:0000256" key="7">
    <source>
        <dbReference type="ARBA" id="ARBA00070053"/>
    </source>
</evidence>
<keyword evidence="3 8" id="KW-0133">Cell shape</keyword>
<dbReference type="HAMAP" id="MF_00258">
    <property type="entry name" value="Glu_racemase"/>
    <property type="match status" value="1"/>
</dbReference>
<protein>
    <recommendedName>
        <fullName evidence="7 8">Glutamate racemase</fullName>
        <ecNumber evidence="2 8">5.1.1.3</ecNumber>
    </recommendedName>
</protein>
<feature type="active site" description="Proton donor/acceptor" evidence="8">
    <location>
        <position position="188"/>
    </location>
</feature>
<evidence type="ECO:0000256" key="8">
    <source>
        <dbReference type="HAMAP-Rule" id="MF_00258"/>
    </source>
</evidence>
<dbReference type="STRING" id="888061.AXF15_11750"/>
<dbReference type="GO" id="GO:0009252">
    <property type="term" value="P:peptidoglycan biosynthetic process"/>
    <property type="evidence" value="ECO:0007669"/>
    <property type="project" value="UniProtKB-UniRule"/>
</dbReference>
<evidence type="ECO:0000256" key="4">
    <source>
        <dbReference type="ARBA" id="ARBA00022984"/>
    </source>
</evidence>
<dbReference type="SUPFAM" id="SSF53681">
    <property type="entry name" value="Aspartate/glutamate racemase"/>
    <property type="match status" value="2"/>
</dbReference>
<dbReference type="UniPathway" id="UPA00219"/>
<reference evidence="10" key="1">
    <citation type="submission" date="2016-02" db="EMBL/GenBank/DDBJ databases">
        <authorList>
            <person name="Holder M.E."/>
            <person name="Ajami N.J."/>
            <person name="Petrosino J.F."/>
        </authorList>
    </citation>
    <scope>NUCLEOTIDE SEQUENCE [LARGE SCALE GENOMIC DNA]</scope>
    <source>
        <strain evidence="10">DSM 12838</strain>
    </source>
</reference>
<sequence>MSIHNLPIGVFDSGIGGLTVLKALAETLPRESFLYLGDTARLPYGTKSAKSVTRYALQTTALLHRRGVKMLVIACNTATAVSLAALREAYPGLPVVGVIRPGAEAACRASRNGRIGVIGTESTVNGRSYEREILRIRPEASVFATPCPLFVSLAEEGWCDGPIVELAARRYLESMFRDTGIDTLVLGCTHFPALSATIAQVAGPDIRLVDSARTTALFVRDLLSSQRLCSTASRRSLTFLATDGAERFARVGGVFMGAPMSPANVEIVDL</sequence>
<dbReference type="NCBIfam" id="TIGR00067">
    <property type="entry name" value="glut_race"/>
    <property type="match status" value="1"/>
</dbReference>
<dbReference type="PANTHER" id="PTHR21198">
    <property type="entry name" value="GLUTAMATE RACEMASE"/>
    <property type="match status" value="1"/>
</dbReference>
<comment type="function">
    <text evidence="8">Provides the (R)-glutamate required for cell wall biosynthesis.</text>
</comment>
<dbReference type="AlphaFoldDB" id="A0A0X8JRT1"/>
<dbReference type="EC" id="5.1.1.3" evidence="2 8"/>
<dbReference type="GO" id="GO:0008360">
    <property type="term" value="P:regulation of cell shape"/>
    <property type="evidence" value="ECO:0007669"/>
    <property type="project" value="UniProtKB-KW"/>
</dbReference>
<comment type="pathway">
    <text evidence="8">Cell wall biogenesis; peptidoglycan biosynthesis.</text>
</comment>
<dbReference type="InterPro" id="IPR018187">
    <property type="entry name" value="Asp/Glu_racemase_AS_1"/>
</dbReference>
<name>A0A0X8JRT1_9BACT</name>
<keyword evidence="5 8" id="KW-0413">Isomerase</keyword>
<keyword evidence="10" id="KW-1185">Reference proteome</keyword>
<feature type="active site" description="Proton donor/acceptor" evidence="8">
    <location>
        <position position="75"/>
    </location>
</feature>
<dbReference type="PROSITE" id="PS00924">
    <property type="entry name" value="ASP_GLU_RACEMASE_2"/>
    <property type="match status" value="1"/>
</dbReference>
<evidence type="ECO:0000256" key="3">
    <source>
        <dbReference type="ARBA" id="ARBA00022960"/>
    </source>
</evidence>
<keyword evidence="6 8" id="KW-0961">Cell wall biogenesis/degradation</keyword>
<dbReference type="GO" id="GO:0008881">
    <property type="term" value="F:glutamate racemase activity"/>
    <property type="evidence" value="ECO:0007669"/>
    <property type="project" value="UniProtKB-UniRule"/>
</dbReference>
<dbReference type="PROSITE" id="PS00923">
    <property type="entry name" value="ASP_GLU_RACEMASE_1"/>
    <property type="match status" value="1"/>
</dbReference>
<dbReference type="Pfam" id="PF01177">
    <property type="entry name" value="Asp_Glu_race"/>
    <property type="match status" value="1"/>
</dbReference>
<dbReference type="KEGG" id="doa:AXF15_11750"/>
<dbReference type="GO" id="GO:0071555">
    <property type="term" value="P:cell wall organization"/>
    <property type="evidence" value="ECO:0007669"/>
    <property type="project" value="UniProtKB-KW"/>
</dbReference>
<dbReference type="InterPro" id="IPR001920">
    <property type="entry name" value="Asp/Glu_race"/>
</dbReference>
<feature type="binding site" evidence="8">
    <location>
        <begin position="44"/>
        <end position="45"/>
    </location>
    <ligand>
        <name>substrate</name>
    </ligand>
</feature>
<accession>A0A0X8JRT1</accession>
<dbReference type="OrthoDB" id="9801055at2"/>
<dbReference type="InterPro" id="IPR033134">
    <property type="entry name" value="Asp/Glu_racemase_AS_2"/>
</dbReference>
<feature type="binding site" evidence="8">
    <location>
        <begin position="12"/>
        <end position="13"/>
    </location>
    <ligand>
        <name>substrate</name>
    </ligand>
</feature>
<evidence type="ECO:0000313" key="10">
    <source>
        <dbReference type="Proteomes" id="UP000063964"/>
    </source>
</evidence>
<keyword evidence="4 8" id="KW-0573">Peptidoglycan synthesis</keyword>
<dbReference type="EMBL" id="CP014230">
    <property type="protein sequence ID" value="AMD93705.1"/>
    <property type="molecule type" value="Genomic_DNA"/>
</dbReference>
<organism evidence="9 10">
    <name type="scientific">Desulfomicrobium orale DSM 12838</name>
    <dbReference type="NCBI Taxonomy" id="888061"/>
    <lineage>
        <taxon>Bacteria</taxon>
        <taxon>Pseudomonadati</taxon>
        <taxon>Thermodesulfobacteriota</taxon>
        <taxon>Desulfovibrionia</taxon>
        <taxon>Desulfovibrionales</taxon>
        <taxon>Desulfomicrobiaceae</taxon>
        <taxon>Desulfomicrobium</taxon>
    </lineage>
</organism>